<keyword evidence="7" id="KW-0675">Receptor</keyword>
<dbReference type="PANTHER" id="PTHR46641">
    <property type="entry name" value="FMRFAMIDE RECEPTOR-RELATED"/>
    <property type="match status" value="1"/>
</dbReference>
<proteinExistence type="predicted"/>
<feature type="domain" description="G-protein coupled receptors family 1 profile" evidence="6">
    <location>
        <begin position="100"/>
        <end position="378"/>
    </location>
</feature>
<evidence type="ECO:0000313" key="7">
    <source>
        <dbReference type="EMBL" id="GFO26111.1"/>
    </source>
</evidence>
<evidence type="ECO:0000313" key="8">
    <source>
        <dbReference type="Proteomes" id="UP000735302"/>
    </source>
</evidence>
<dbReference type="InterPro" id="IPR052954">
    <property type="entry name" value="GPCR-Ligand_Int"/>
</dbReference>
<gene>
    <name evidence="7" type="ORF">PoB_005261600</name>
</gene>
<keyword evidence="2 5" id="KW-0812">Transmembrane</keyword>
<dbReference type="Gene3D" id="1.20.1070.10">
    <property type="entry name" value="Rhodopsin 7-helix transmembrane proteins"/>
    <property type="match status" value="1"/>
</dbReference>
<feature type="transmembrane region" description="Helical" evidence="5">
    <location>
        <begin position="323"/>
        <end position="342"/>
    </location>
</feature>
<evidence type="ECO:0000259" key="6">
    <source>
        <dbReference type="PROSITE" id="PS50262"/>
    </source>
</evidence>
<name>A0AAV4BSA2_9GAST</name>
<feature type="transmembrane region" description="Helical" evidence="5">
    <location>
        <begin position="362"/>
        <end position="381"/>
    </location>
</feature>
<dbReference type="PANTHER" id="PTHR46641:SF18">
    <property type="entry name" value="G-PROTEIN COUPLED RECEPTORS FAMILY 1 PROFILE DOMAIN-CONTAINING PROTEIN"/>
    <property type="match status" value="1"/>
</dbReference>
<dbReference type="GO" id="GO:0008528">
    <property type="term" value="F:G protein-coupled peptide receptor activity"/>
    <property type="evidence" value="ECO:0007669"/>
    <property type="project" value="InterPro"/>
</dbReference>
<dbReference type="InterPro" id="IPR019427">
    <property type="entry name" value="7TM_GPCR_serpentine_rcpt_Srw"/>
</dbReference>
<sequence length="408" mass="45769">MDFTTAQAITLNSSNEGFGSNVSAVTGDGNVLSVMATTLMGQLEEITLSPPEVPEVQPEMNPPFRRCTTYCDIPFSVGMRYIYVFSVIVRPSIAIFGLFGNIFSILVLARQNMSRSSNILLIAMAAADLMYILGCANIMSVWRDHFLTKVTYNQAKALFAVYVIQNIFTITGNIMTLCLSMLITVERLIAVFLPLKFPVIVRANRTRVAVIIATLVGLFKAIWGVLGVRLHYKKKKMAPFIRKSDFYYQHEVPNDSAQLDMYVFLRDFYDYAVGFVCVISVTVGCILIGIRVSIAARARAKMLSKPGGQKSGKEQSQVASRTTITLLSVCILFLFTQGLSFIMEQSVPVSPTWNYYIVHVQVPYTLYAINSASNFIIYVILNKNFRDTYINLMKCRKEPPHTDNAFRE</sequence>
<keyword evidence="4 5" id="KW-0472">Membrane</keyword>
<evidence type="ECO:0000256" key="1">
    <source>
        <dbReference type="ARBA" id="ARBA00004370"/>
    </source>
</evidence>
<dbReference type="GO" id="GO:0016020">
    <property type="term" value="C:membrane"/>
    <property type="evidence" value="ECO:0007669"/>
    <property type="project" value="UniProtKB-SubCell"/>
</dbReference>
<dbReference type="InterPro" id="IPR017452">
    <property type="entry name" value="GPCR_Rhodpsn_7TM"/>
</dbReference>
<dbReference type="PROSITE" id="PS50262">
    <property type="entry name" value="G_PROTEIN_RECEP_F1_2"/>
    <property type="match status" value="1"/>
</dbReference>
<dbReference type="SMART" id="SM01381">
    <property type="entry name" value="7TM_GPCR_Srsx"/>
    <property type="match status" value="1"/>
</dbReference>
<dbReference type="Proteomes" id="UP000735302">
    <property type="component" value="Unassembled WGS sequence"/>
</dbReference>
<dbReference type="SUPFAM" id="SSF81321">
    <property type="entry name" value="Family A G protein-coupled receptor-like"/>
    <property type="match status" value="1"/>
</dbReference>
<dbReference type="EMBL" id="BLXT01005793">
    <property type="protein sequence ID" value="GFO26111.1"/>
    <property type="molecule type" value="Genomic_DNA"/>
</dbReference>
<comment type="subcellular location">
    <subcellularLocation>
        <location evidence="1">Membrane</location>
    </subcellularLocation>
</comment>
<evidence type="ECO:0000256" key="5">
    <source>
        <dbReference type="SAM" id="Phobius"/>
    </source>
</evidence>
<dbReference type="PRINTS" id="PR00237">
    <property type="entry name" value="GPCRRHODOPSN"/>
</dbReference>
<dbReference type="CDD" id="cd14978">
    <property type="entry name" value="7tmA_FMRFamide_R-like"/>
    <property type="match status" value="1"/>
</dbReference>
<organism evidence="7 8">
    <name type="scientific">Plakobranchus ocellatus</name>
    <dbReference type="NCBI Taxonomy" id="259542"/>
    <lineage>
        <taxon>Eukaryota</taxon>
        <taxon>Metazoa</taxon>
        <taxon>Spiralia</taxon>
        <taxon>Lophotrochozoa</taxon>
        <taxon>Mollusca</taxon>
        <taxon>Gastropoda</taxon>
        <taxon>Heterobranchia</taxon>
        <taxon>Euthyneura</taxon>
        <taxon>Panpulmonata</taxon>
        <taxon>Sacoglossa</taxon>
        <taxon>Placobranchoidea</taxon>
        <taxon>Plakobranchidae</taxon>
        <taxon>Plakobranchus</taxon>
    </lineage>
</organism>
<feature type="transmembrane region" description="Helical" evidence="5">
    <location>
        <begin position="206"/>
        <end position="226"/>
    </location>
</feature>
<keyword evidence="8" id="KW-1185">Reference proteome</keyword>
<evidence type="ECO:0000256" key="4">
    <source>
        <dbReference type="ARBA" id="ARBA00023136"/>
    </source>
</evidence>
<feature type="transmembrane region" description="Helical" evidence="5">
    <location>
        <begin position="271"/>
        <end position="294"/>
    </location>
</feature>
<protein>
    <submittedName>
        <fullName evidence="7">Peptide receptor gpcr</fullName>
    </submittedName>
</protein>
<evidence type="ECO:0000256" key="2">
    <source>
        <dbReference type="ARBA" id="ARBA00022692"/>
    </source>
</evidence>
<reference evidence="7 8" key="1">
    <citation type="journal article" date="2021" name="Elife">
        <title>Chloroplast acquisition without the gene transfer in kleptoplastic sea slugs, Plakobranchus ocellatus.</title>
        <authorList>
            <person name="Maeda T."/>
            <person name="Takahashi S."/>
            <person name="Yoshida T."/>
            <person name="Shimamura S."/>
            <person name="Takaki Y."/>
            <person name="Nagai Y."/>
            <person name="Toyoda A."/>
            <person name="Suzuki Y."/>
            <person name="Arimoto A."/>
            <person name="Ishii H."/>
            <person name="Satoh N."/>
            <person name="Nishiyama T."/>
            <person name="Hasebe M."/>
            <person name="Maruyama T."/>
            <person name="Minagawa J."/>
            <person name="Obokata J."/>
            <person name="Shigenobu S."/>
        </authorList>
    </citation>
    <scope>NUCLEOTIDE SEQUENCE [LARGE SCALE GENOMIC DNA]</scope>
</reference>
<dbReference type="AlphaFoldDB" id="A0AAV4BSA2"/>
<feature type="transmembrane region" description="Helical" evidence="5">
    <location>
        <begin position="82"/>
        <end position="107"/>
    </location>
</feature>
<accession>A0AAV4BSA2</accession>
<dbReference type="InterPro" id="IPR000276">
    <property type="entry name" value="GPCR_Rhodpsn"/>
</dbReference>
<evidence type="ECO:0000256" key="3">
    <source>
        <dbReference type="ARBA" id="ARBA00022989"/>
    </source>
</evidence>
<dbReference type="Pfam" id="PF10324">
    <property type="entry name" value="7TM_GPCR_Srw"/>
    <property type="match status" value="1"/>
</dbReference>
<feature type="transmembrane region" description="Helical" evidence="5">
    <location>
        <begin position="119"/>
        <end position="139"/>
    </location>
</feature>
<feature type="transmembrane region" description="Helical" evidence="5">
    <location>
        <begin position="159"/>
        <end position="185"/>
    </location>
</feature>
<comment type="caution">
    <text evidence="7">The sequence shown here is derived from an EMBL/GenBank/DDBJ whole genome shotgun (WGS) entry which is preliminary data.</text>
</comment>
<keyword evidence="3 5" id="KW-1133">Transmembrane helix</keyword>